<dbReference type="Pfam" id="PF03618">
    <property type="entry name" value="Kinase-PPPase"/>
    <property type="match status" value="1"/>
</dbReference>
<keyword evidence="1" id="KW-0723">Serine/threonine-protein kinase</keyword>
<dbReference type="InterPro" id="IPR005177">
    <property type="entry name" value="Kinase-pyrophosphorylase"/>
</dbReference>
<organism evidence="5 6">
    <name type="scientific">Fenollaria massiliensis</name>
    <dbReference type="NCBI Taxonomy" id="938288"/>
    <lineage>
        <taxon>Bacteria</taxon>
        <taxon>Bacillati</taxon>
        <taxon>Bacillota</taxon>
        <taxon>Clostridia</taxon>
        <taxon>Eubacteriales</taxon>
        <taxon>Fenollaria</taxon>
    </lineage>
</organism>
<proteinExistence type="predicted"/>
<sequence length="148" mass="16810">MDVNKSFAYAIENDDGKTFDNISSADVIILGPSRSGKTPLCYYLASLGLNAINIPLVPEVDQFDMIKDLDRSKMIGLIQDEEYLSKIRRERDKDLGITGVSKYSSLERVFFENEYAREMYSKLGILVISMYGKSIEEVSNSIVRYLQN</sequence>
<keyword evidence="6" id="KW-1185">Reference proteome</keyword>
<reference evidence="5" key="1">
    <citation type="submission" date="2022-04" db="EMBL/GenBank/DDBJ databases">
        <title>Complete genome sequences of Ezakiella coagulans and Fenollaria massiliensis.</title>
        <authorList>
            <person name="France M.T."/>
            <person name="Clifford J."/>
            <person name="Narina S."/>
            <person name="Rutt L."/>
            <person name="Ravel J."/>
        </authorList>
    </citation>
    <scope>NUCLEOTIDE SEQUENCE</scope>
    <source>
        <strain evidence="5">C0061C2</strain>
    </source>
</reference>
<protein>
    <submittedName>
        <fullName evidence="5">Kinase/pyrophosphorylase</fullName>
    </submittedName>
</protein>
<dbReference type="PANTHER" id="PTHR31756">
    <property type="entry name" value="PYRUVATE, PHOSPHATE DIKINASE REGULATORY PROTEIN 1, CHLOROPLASTIC"/>
    <property type="match status" value="1"/>
</dbReference>
<evidence type="ECO:0000313" key="5">
    <source>
        <dbReference type="EMBL" id="UQK59723.1"/>
    </source>
</evidence>
<accession>A0A9E7IVN2</accession>
<evidence type="ECO:0000256" key="1">
    <source>
        <dbReference type="ARBA" id="ARBA00022527"/>
    </source>
</evidence>
<dbReference type="GO" id="GO:0005524">
    <property type="term" value="F:ATP binding"/>
    <property type="evidence" value="ECO:0007669"/>
    <property type="project" value="InterPro"/>
</dbReference>
<dbReference type="AlphaFoldDB" id="A0A9E7IVN2"/>
<gene>
    <name evidence="5" type="ORF">M1R53_03515</name>
</gene>
<dbReference type="RefSeq" id="WP_019214750.1">
    <property type="nucleotide sequence ID" value="NZ_CP096649.1"/>
</dbReference>
<evidence type="ECO:0000256" key="4">
    <source>
        <dbReference type="ARBA" id="ARBA00022777"/>
    </source>
</evidence>
<evidence type="ECO:0000256" key="3">
    <source>
        <dbReference type="ARBA" id="ARBA00022741"/>
    </source>
</evidence>
<dbReference type="EMBL" id="CP096649">
    <property type="protein sequence ID" value="UQK59723.1"/>
    <property type="molecule type" value="Genomic_DNA"/>
</dbReference>
<keyword evidence="2" id="KW-0808">Transferase</keyword>
<evidence type="ECO:0000313" key="6">
    <source>
        <dbReference type="Proteomes" id="UP000831151"/>
    </source>
</evidence>
<keyword evidence="4 5" id="KW-0418">Kinase</keyword>
<keyword evidence="3" id="KW-0547">Nucleotide-binding</keyword>
<dbReference type="KEGG" id="fms:M1R53_03515"/>
<dbReference type="Proteomes" id="UP000831151">
    <property type="component" value="Chromosome"/>
</dbReference>
<dbReference type="PANTHER" id="PTHR31756:SF3">
    <property type="entry name" value="PYRUVATE, PHOSPHATE DIKINASE REGULATORY PROTEIN 1, CHLOROPLASTIC"/>
    <property type="match status" value="1"/>
</dbReference>
<evidence type="ECO:0000256" key="2">
    <source>
        <dbReference type="ARBA" id="ARBA00022679"/>
    </source>
</evidence>
<dbReference type="GO" id="GO:0004674">
    <property type="term" value="F:protein serine/threonine kinase activity"/>
    <property type="evidence" value="ECO:0007669"/>
    <property type="project" value="UniProtKB-KW"/>
</dbReference>
<name>A0A9E7IVN2_9FIRM</name>